<evidence type="ECO:0000256" key="1">
    <source>
        <dbReference type="SAM" id="Phobius"/>
    </source>
</evidence>
<name>A0AAN6S5X0_9PEZI</name>
<dbReference type="Proteomes" id="UP001303473">
    <property type="component" value="Unassembled WGS sequence"/>
</dbReference>
<evidence type="ECO:0000313" key="3">
    <source>
        <dbReference type="Proteomes" id="UP001303473"/>
    </source>
</evidence>
<keyword evidence="3" id="KW-1185">Reference proteome</keyword>
<accession>A0AAN6S5X0</accession>
<keyword evidence="1" id="KW-1133">Transmembrane helix</keyword>
<gene>
    <name evidence="2" type="ORF">QBC46DRAFT_380495</name>
</gene>
<proteinExistence type="predicted"/>
<evidence type="ECO:0000313" key="2">
    <source>
        <dbReference type="EMBL" id="KAK3942287.1"/>
    </source>
</evidence>
<feature type="transmembrane region" description="Helical" evidence="1">
    <location>
        <begin position="21"/>
        <end position="40"/>
    </location>
</feature>
<comment type="caution">
    <text evidence="2">The sequence shown here is derived from an EMBL/GenBank/DDBJ whole genome shotgun (WGS) entry which is preliminary data.</text>
</comment>
<dbReference type="EMBL" id="MU853775">
    <property type="protein sequence ID" value="KAK3942287.1"/>
    <property type="molecule type" value="Genomic_DNA"/>
</dbReference>
<sequence length="75" mass="8398">MRCLSQRQLLLLVHTMTGRDLGSFWILNSTLTTAAVAVYSSELMVRNTFWKSMIYCPASLPLHDDLGNQITVIPG</sequence>
<reference evidence="3" key="1">
    <citation type="journal article" date="2023" name="Mol. Phylogenet. Evol.">
        <title>Genome-scale phylogeny and comparative genomics of the fungal order Sordariales.</title>
        <authorList>
            <person name="Hensen N."/>
            <person name="Bonometti L."/>
            <person name="Westerberg I."/>
            <person name="Brannstrom I.O."/>
            <person name="Guillou S."/>
            <person name="Cros-Aarteil S."/>
            <person name="Calhoun S."/>
            <person name="Haridas S."/>
            <person name="Kuo A."/>
            <person name="Mondo S."/>
            <person name="Pangilinan J."/>
            <person name="Riley R."/>
            <person name="LaButti K."/>
            <person name="Andreopoulos B."/>
            <person name="Lipzen A."/>
            <person name="Chen C."/>
            <person name="Yan M."/>
            <person name="Daum C."/>
            <person name="Ng V."/>
            <person name="Clum A."/>
            <person name="Steindorff A."/>
            <person name="Ohm R.A."/>
            <person name="Martin F."/>
            <person name="Silar P."/>
            <person name="Natvig D.O."/>
            <person name="Lalanne C."/>
            <person name="Gautier V."/>
            <person name="Ament-Velasquez S.L."/>
            <person name="Kruys A."/>
            <person name="Hutchinson M.I."/>
            <person name="Powell A.J."/>
            <person name="Barry K."/>
            <person name="Miller A.N."/>
            <person name="Grigoriev I.V."/>
            <person name="Debuchy R."/>
            <person name="Gladieux P."/>
            <person name="Hiltunen Thoren M."/>
            <person name="Johannesson H."/>
        </authorList>
    </citation>
    <scope>NUCLEOTIDE SEQUENCE [LARGE SCALE GENOMIC DNA]</scope>
    <source>
        <strain evidence="3">CBS 340.73</strain>
    </source>
</reference>
<keyword evidence="1" id="KW-0812">Transmembrane</keyword>
<dbReference type="AlphaFoldDB" id="A0AAN6S5X0"/>
<organism evidence="2 3">
    <name type="scientific">Diplogelasinospora grovesii</name>
    <dbReference type="NCBI Taxonomy" id="303347"/>
    <lineage>
        <taxon>Eukaryota</taxon>
        <taxon>Fungi</taxon>
        <taxon>Dikarya</taxon>
        <taxon>Ascomycota</taxon>
        <taxon>Pezizomycotina</taxon>
        <taxon>Sordariomycetes</taxon>
        <taxon>Sordariomycetidae</taxon>
        <taxon>Sordariales</taxon>
        <taxon>Diplogelasinosporaceae</taxon>
        <taxon>Diplogelasinospora</taxon>
    </lineage>
</organism>
<protein>
    <submittedName>
        <fullName evidence="2">Uncharacterized protein</fullName>
    </submittedName>
</protein>
<keyword evidence="1" id="KW-0472">Membrane</keyword>